<evidence type="ECO:0000256" key="1">
    <source>
        <dbReference type="ARBA" id="ARBA00023015"/>
    </source>
</evidence>
<dbReference type="InterPro" id="IPR001647">
    <property type="entry name" value="HTH_TetR"/>
</dbReference>
<dbReference type="Proteomes" id="UP000053467">
    <property type="component" value="Unassembled WGS sequence"/>
</dbReference>
<dbReference type="PRINTS" id="PR00455">
    <property type="entry name" value="HTHTETR"/>
</dbReference>
<organism evidence="6 7">
    <name type="scientific">candidate division TA06 bacterium 34_109</name>
    <dbReference type="NCBI Taxonomy" id="1635277"/>
    <lineage>
        <taxon>Bacteria</taxon>
        <taxon>Bacteria division TA06</taxon>
    </lineage>
</organism>
<dbReference type="PANTHER" id="PTHR47506:SF6">
    <property type="entry name" value="HTH-TYPE TRANSCRIPTIONAL REPRESSOR NEMR"/>
    <property type="match status" value="1"/>
</dbReference>
<keyword evidence="2 4" id="KW-0238">DNA-binding</keyword>
<keyword evidence="3" id="KW-0804">Transcription</keyword>
<dbReference type="PANTHER" id="PTHR47506">
    <property type="entry name" value="TRANSCRIPTIONAL REGULATORY PROTEIN"/>
    <property type="match status" value="1"/>
</dbReference>
<dbReference type="PROSITE" id="PS50977">
    <property type="entry name" value="HTH_TETR_2"/>
    <property type="match status" value="1"/>
</dbReference>
<dbReference type="InterPro" id="IPR009057">
    <property type="entry name" value="Homeodomain-like_sf"/>
</dbReference>
<evidence type="ECO:0000256" key="2">
    <source>
        <dbReference type="ARBA" id="ARBA00023125"/>
    </source>
</evidence>
<comment type="caution">
    <text evidence="6">The sequence shown here is derived from an EMBL/GenBank/DDBJ whole genome shotgun (WGS) entry which is preliminary data.</text>
</comment>
<protein>
    <submittedName>
        <fullName evidence="6">Transcriptional regulator</fullName>
    </submittedName>
</protein>
<dbReference type="Gene3D" id="1.10.10.60">
    <property type="entry name" value="Homeodomain-like"/>
    <property type="match status" value="1"/>
</dbReference>
<evidence type="ECO:0000256" key="4">
    <source>
        <dbReference type="PROSITE-ProRule" id="PRU00335"/>
    </source>
</evidence>
<dbReference type="Pfam" id="PF00440">
    <property type="entry name" value="TetR_N"/>
    <property type="match status" value="1"/>
</dbReference>
<reference evidence="7" key="1">
    <citation type="journal article" date="2015" name="MBio">
        <title>Genome-Resolved Metagenomic Analysis Reveals Roles for Candidate Phyla and Other Microbial Community Members in Biogeochemical Transformations in Oil Reservoirs.</title>
        <authorList>
            <person name="Hu P."/>
            <person name="Tom L."/>
            <person name="Singh A."/>
            <person name="Thomas B.C."/>
            <person name="Baker B.J."/>
            <person name="Piceno Y.M."/>
            <person name="Andersen G.L."/>
            <person name="Banfield J.F."/>
        </authorList>
    </citation>
    <scope>NUCLEOTIDE SEQUENCE [LARGE SCALE GENOMIC DNA]</scope>
</reference>
<gene>
    <name evidence="6" type="ORF">XE03_0070</name>
</gene>
<evidence type="ECO:0000256" key="3">
    <source>
        <dbReference type="ARBA" id="ARBA00023163"/>
    </source>
</evidence>
<evidence type="ECO:0000259" key="5">
    <source>
        <dbReference type="PROSITE" id="PS50977"/>
    </source>
</evidence>
<feature type="DNA-binding region" description="H-T-H motif" evidence="4">
    <location>
        <begin position="29"/>
        <end position="48"/>
    </location>
</feature>
<keyword evidence="1" id="KW-0805">Transcription regulation</keyword>
<dbReference type="AlphaFoldDB" id="A0A101I438"/>
<proteinExistence type="predicted"/>
<sequence>MAQLEKDVREIIIEAARNIFARFGFRKTTMDEIAQAALKAKSSIYHYFKSKDEIFRTIVEKESRTLREEIKKAIKQEDSPQKKLRAYVITRMHTLQCLANLYSAIKDEYLKQYGFIKKLRANHNKEEIRIMKEILKEGCDRGIFQIKDLDVTAITIITTLKGLEYSGINESDVSKTEKNIDSLLEILFNGIVKR</sequence>
<feature type="domain" description="HTH tetR-type" evidence="5">
    <location>
        <begin position="6"/>
        <end position="66"/>
    </location>
</feature>
<name>A0A101I438_UNCT6</name>
<evidence type="ECO:0000313" key="6">
    <source>
        <dbReference type="EMBL" id="KUK88064.1"/>
    </source>
</evidence>
<accession>A0A101I438</accession>
<dbReference type="Gene3D" id="1.10.357.10">
    <property type="entry name" value="Tetracycline Repressor, domain 2"/>
    <property type="match status" value="1"/>
</dbReference>
<dbReference type="PATRIC" id="fig|1635277.3.peg.75"/>
<dbReference type="EMBL" id="LGGX01000001">
    <property type="protein sequence ID" value="KUK88064.1"/>
    <property type="molecule type" value="Genomic_DNA"/>
</dbReference>
<evidence type="ECO:0000313" key="7">
    <source>
        <dbReference type="Proteomes" id="UP000053467"/>
    </source>
</evidence>
<dbReference type="SUPFAM" id="SSF48498">
    <property type="entry name" value="Tetracyclin repressor-like, C-terminal domain"/>
    <property type="match status" value="1"/>
</dbReference>
<dbReference type="GO" id="GO:0003677">
    <property type="term" value="F:DNA binding"/>
    <property type="evidence" value="ECO:0007669"/>
    <property type="project" value="UniProtKB-UniRule"/>
</dbReference>
<dbReference type="InterPro" id="IPR036271">
    <property type="entry name" value="Tet_transcr_reg_TetR-rel_C_sf"/>
</dbReference>
<dbReference type="SUPFAM" id="SSF46689">
    <property type="entry name" value="Homeodomain-like"/>
    <property type="match status" value="1"/>
</dbReference>